<name>A0ACB7I9X0_MANES</name>
<dbReference type="EMBL" id="CM004387">
    <property type="protein sequence ID" value="KAG8661864.1"/>
    <property type="molecule type" value="Genomic_DNA"/>
</dbReference>
<protein>
    <submittedName>
        <fullName evidence="1">Uncharacterized protein</fullName>
    </submittedName>
</protein>
<reference evidence="2" key="1">
    <citation type="journal article" date="2016" name="Nat. Biotechnol.">
        <title>Sequencing wild and cultivated cassava and related species reveals extensive interspecific hybridization and genetic diversity.</title>
        <authorList>
            <person name="Bredeson J.V."/>
            <person name="Lyons J.B."/>
            <person name="Prochnik S.E."/>
            <person name="Wu G.A."/>
            <person name="Ha C.M."/>
            <person name="Edsinger-Gonzales E."/>
            <person name="Grimwood J."/>
            <person name="Schmutz J."/>
            <person name="Rabbi I.Y."/>
            <person name="Egesi C."/>
            <person name="Nauluvula P."/>
            <person name="Lebot V."/>
            <person name="Ndunguru J."/>
            <person name="Mkamilo G."/>
            <person name="Bart R.S."/>
            <person name="Setter T.L."/>
            <person name="Gleadow R.M."/>
            <person name="Kulakow P."/>
            <person name="Ferguson M.E."/>
            <person name="Rounsley S."/>
            <person name="Rokhsar D.S."/>
        </authorList>
    </citation>
    <scope>NUCLEOTIDE SEQUENCE [LARGE SCALE GENOMIC DNA]</scope>
    <source>
        <strain evidence="2">cv. AM560-2</strain>
    </source>
</reference>
<proteinExistence type="predicted"/>
<sequence length="789" mass="89261">MKGLPKHERRWASDTVTGKETLGSGTSPGIDSNTAEEFVEVTLDFQNDDTIVLRSVEPAAVVNIEDGNGVASAGVATPLSVSASVSRSPTIRRSSSNKLLQFSQELKAEAVAKARQFSQELKAELRRFSWSHGHATKVLSASPSNGGGGGGFESALAARALRKQRAQMDRTRSGAQKALRGLRFMSNCKSKGVDAWNEVQINFEKLAKDGYLYRADFAQCIGMRDSKEFALELFDALGRRRRLKVEKVTRDELYEFWSQITDQSFDSRLQIFFDMVDKNDDGRITEEEVKEIIMLSASANKLSRLKEQAEEYAALIMEELDPERLGYIELWQLETLLLQKDTYLNYSQALSYTSQALSQNLQGLRKRGPIRRLSTQLIYFLQENWKRIWVLALWVLIMIGLFTWKFFQYKQKNAFIVMGYCLLTAKGAAETLKLNMALILLPVCRNTITWLRSTRLGYFVPFDDNINFHKVAIYPGNVLTLQMSKPSQFRYKSGQYMFVQCPAVSPFEWHPFSITSAPGDDYLSVHIRQLGDWTQELKRVFSEACERPVAGKSGLLRADETTKKSLPKLLIDGPYGAPAQDYRKYDVLLLVGLGIGATPFISILKDLLNNIVKMEEQADLGSDISRTSDLSVGSNDASTHTRTSPKRKKTMRTTNAYFYWVTREQGSFDWFKGVMNEVADIDQRGVIEMHNYLTSVYEEGDARSTLITMVQALNHAKNGVDIVSGTRVRTHFARPNWKKVLSKLCSKHCNARIGVFYCGAPVLAKELSKLCYEFNQKGSTKFEFHKEHF</sequence>
<comment type="caution">
    <text evidence="1">The sequence shown here is derived from an EMBL/GenBank/DDBJ whole genome shotgun (WGS) entry which is preliminary data.</text>
</comment>
<keyword evidence="2" id="KW-1185">Reference proteome</keyword>
<dbReference type="Proteomes" id="UP000091857">
    <property type="component" value="Chromosome 1"/>
</dbReference>
<evidence type="ECO:0000313" key="1">
    <source>
        <dbReference type="EMBL" id="KAG8661864.1"/>
    </source>
</evidence>
<accession>A0ACB7I9X0</accession>
<evidence type="ECO:0000313" key="2">
    <source>
        <dbReference type="Proteomes" id="UP000091857"/>
    </source>
</evidence>
<gene>
    <name evidence="1" type="ORF">MANES_01G051545v8</name>
</gene>
<organism evidence="1 2">
    <name type="scientific">Manihot esculenta</name>
    <name type="common">Cassava</name>
    <name type="synonym">Jatropha manihot</name>
    <dbReference type="NCBI Taxonomy" id="3983"/>
    <lineage>
        <taxon>Eukaryota</taxon>
        <taxon>Viridiplantae</taxon>
        <taxon>Streptophyta</taxon>
        <taxon>Embryophyta</taxon>
        <taxon>Tracheophyta</taxon>
        <taxon>Spermatophyta</taxon>
        <taxon>Magnoliopsida</taxon>
        <taxon>eudicotyledons</taxon>
        <taxon>Gunneridae</taxon>
        <taxon>Pentapetalae</taxon>
        <taxon>rosids</taxon>
        <taxon>fabids</taxon>
        <taxon>Malpighiales</taxon>
        <taxon>Euphorbiaceae</taxon>
        <taxon>Crotonoideae</taxon>
        <taxon>Manihoteae</taxon>
        <taxon>Manihot</taxon>
    </lineage>
</organism>